<keyword evidence="4 6" id="KW-0238">DNA-binding</keyword>
<evidence type="ECO:0000256" key="7">
    <source>
        <dbReference type="SAM" id="MobiDB-lite"/>
    </source>
</evidence>
<dbReference type="InterPro" id="IPR007627">
    <property type="entry name" value="RNA_pol_sigma70_r2"/>
</dbReference>
<organism evidence="10 11">
    <name type="scientific">Nesterenkonia aethiopica</name>
    <dbReference type="NCBI Taxonomy" id="269144"/>
    <lineage>
        <taxon>Bacteria</taxon>
        <taxon>Bacillati</taxon>
        <taxon>Actinomycetota</taxon>
        <taxon>Actinomycetes</taxon>
        <taxon>Micrococcales</taxon>
        <taxon>Micrococcaceae</taxon>
        <taxon>Nesterenkonia</taxon>
    </lineage>
</organism>
<dbReference type="Gene3D" id="1.10.1740.10">
    <property type="match status" value="1"/>
</dbReference>
<evidence type="ECO:0000313" key="11">
    <source>
        <dbReference type="Proteomes" id="UP001500236"/>
    </source>
</evidence>
<keyword evidence="5 6" id="KW-0804">Transcription</keyword>
<comment type="caution">
    <text evidence="10">The sequence shown here is derived from an EMBL/GenBank/DDBJ whole genome shotgun (WGS) entry which is preliminary data.</text>
</comment>
<dbReference type="PANTHER" id="PTHR43133:SF66">
    <property type="entry name" value="ECF RNA POLYMERASE SIGMA FACTOR SIGK"/>
    <property type="match status" value="1"/>
</dbReference>
<protein>
    <recommendedName>
        <fullName evidence="6">RNA polymerase sigma factor</fullName>
    </recommendedName>
</protein>
<evidence type="ECO:0000256" key="5">
    <source>
        <dbReference type="ARBA" id="ARBA00023163"/>
    </source>
</evidence>
<dbReference type="Proteomes" id="UP001500236">
    <property type="component" value="Unassembled WGS sequence"/>
</dbReference>
<dbReference type="SUPFAM" id="SSF88659">
    <property type="entry name" value="Sigma3 and sigma4 domains of RNA polymerase sigma factors"/>
    <property type="match status" value="1"/>
</dbReference>
<feature type="region of interest" description="Disordered" evidence="7">
    <location>
        <begin position="1"/>
        <end position="24"/>
    </location>
</feature>
<gene>
    <name evidence="10" type="ORF">GCM10010529_11130</name>
</gene>
<dbReference type="InterPro" id="IPR039425">
    <property type="entry name" value="RNA_pol_sigma-70-like"/>
</dbReference>
<evidence type="ECO:0000256" key="4">
    <source>
        <dbReference type="ARBA" id="ARBA00023125"/>
    </source>
</evidence>
<proteinExistence type="inferred from homology"/>
<feature type="domain" description="RNA polymerase sigma-70 region 4" evidence="9">
    <location>
        <begin position="148"/>
        <end position="195"/>
    </location>
</feature>
<evidence type="ECO:0000313" key="10">
    <source>
        <dbReference type="EMBL" id="GAA3059209.1"/>
    </source>
</evidence>
<dbReference type="InterPro" id="IPR014284">
    <property type="entry name" value="RNA_pol_sigma-70_dom"/>
</dbReference>
<feature type="region of interest" description="Disordered" evidence="7">
    <location>
        <begin position="109"/>
        <end position="129"/>
    </location>
</feature>
<dbReference type="PANTHER" id="PTHR43133">
    <property type="entry name" value="RNA POLYMERASE ECF-TYPE SIGMA FACTO"/>
    <property type="match status" value="1"/>
</dbReference>
<dbReference type="EMBL" id="BAAAVT010000006">
    <property type="protein sequence ID" value="GAA3059209.1"/>
    <property type="molecule type" value="Genomic_DNA"/>
</dbReference>
<evidence type="ECO:0000256" key="2">
    <source>
        <dbReference type="ARBA" id="ARBA00023015"/>
    </source>
</evidence>
<evidence type="ECO:0000256" key="3">
    <source>
        <dbReference type="ARBA" id="ARBA00023082"/>
    </source>
</evidence>
<feature type="domain" description="RNA polymerase sigma-70 region 2" evidence="8">
    <location>
        <begin position="49"/>
        <end position="108"/>
    </location>
</feature>
<sequence>MTNPERTRGGEGVNPPASLGGPDPCGELLVRTASGDAQAFEELFRGQGSVLLAVILRIVRSRALAEEILQDVFAEVWEDCSRFDPGRGSGRAWLITVSRRRAIDRVRSVSAQRERDTAHGERQLRQESPDVQYEALENIESARAARAVQGLPEDQARAIALAYYHGMTHVEIADHLDVPLGTVKTRIRDGMRRLRTSLGVTDAH</sequence>
<evidence type="ECO:0000259" key="9">
    <source>
        <dbReference type="Pfam" id="PF04545"/>
    </source>
</evidence>
<dbReference type="InterPro" id="IPR013324">
    <property type="entry name" value="RNA_pol_sigma_r3/r4-like"/>
</dbReference>
<dbReference type="RefSeq" id="WP_344682152.1">
    <property type="nucleotide sequence ID" value="NZ_BAAAVT010000006.1"/>
</dbReference>
<keyword evidence="11" id="KW-1185">Reference proteome</keyword>
<feature type="compositionally biased region" description="Basic and acidic residues" evidence="7">
    <location>
        <begin position="109"/>
        <end position="128"/>
    </location>
</feature>
<dbReference type="CDD" id="cd06171">
    <property type="entry name" value="Sigma70_r4"/>
    <property type="match status" value="1"/>
</dbReference>
<dbReference type="NCBIfam" id="TIGR02937">
    <property type="entry name" value="sigma70-ECF"/>
    <property type="match status" value="1"/>
</dbReference>
<accession>A0ABP6LSQ4</accession>
<dbReference type="PROSITE" id="PS01063">
    <property type="entry name" value="SIGMA70_ECF"/>
    <property type="match status" value="1"/>
</dbReference>
<dbReference type="Pfam" id="PF04542">
    <property type="entry name" value="Sigma70_r2"/>
    <property type="match status" value="1"/>
</dbReference>
<reference evidence="11" key="1">
    <citation type="journal article" date="2019" name="Int. J. Syst. Evol. Microbiol.">
        <title>The Global Catalogue of Microorganisms (GCM) 10K type strain sequencing project: providing services to taxonomists for standard genome sequencing and annotation.</title>
        <authorList>
            <consortium name="The Broad Institute Genomics Platform"/>
            <consortium name="The Broad Institute Genome Sequencing Center for Infectious Disease"/>
            <person name="Wu L."/>
            <person name="Ma J."/>
        </authorList>
    </citation>
    <scope>NUCLEOTIDE SEQUENCE [LARGE SCALE GENOMIC DNA]</scope>
    <source>
        <strain evidence="11">JCM 14309</strain>
    </source>
</reference>
<keyword evidence="2 6" id="KW-0805">Transcription regulation</keyword>
<dbReference type="SUPFAM" id="SSF88946">
    <property type="entry name" value="Sigma2 domain of RNA polymerase sigma factors"/>
    <property type="match status" value="1"/>
</dbReference>
<dbReference type="InterPro" id="IPR036388">
    <property type="entry name" value="WH-like_DNA-bd_sf"/>
</dbReference>
<evidence type="ECO:0000256" key="6">
    <source>
        <dbReference type="RuleBase" id="RU000716"/>
    </source>
</evidence>
<keyword evidence="3 6" id="KW-0731">Sigma factor</keyword>
<evidence type="ECO:0000259" key="8">
    <source>
        <dbReference type="Pfam" id="PF04542"/>
    </source>
</evidence>
<dbReference type="Pfam" id="PF04545">
    <property type="entry name" value="Sigma70_r4"/>
    <property type="match status" value="1"/>
</dbReference>
<evidence type="ECO:0000256" key="1">
    <source>
        <dbReference type="ARBA" id="ARBA00010641"/>
    </source>
</evidence>
<dbReference type="InterPro" id="IPR007630">
    <property type="entry name" value="RNA_pol_sigma70_r4"/>
</dbReference>
<dbReference type="Gene3D" id="1.10.10.10">
    <property type="entry name" value="Winged helix-like DNA-binding domain superfamily/Winged helix DNA-binding domain"/>
    <property type="match status" value="1"/>
</dbReference>
<comment type="similarity">
    <text evidence="1 6">Belongs to the sigma-70 factor family. ECF subfamily.</text>
</comment>
<dbReference type="InterPro" id="IPR000838">
    <property type="entry name" value="RNA_pol_sigma70_ECF_CS"/>
</dbReference>
<name>A0ABP6LSQ4_9MICC</name>
<dbReference type="InterPro" id="IPR013325">
    <property type="entry name" value="RNA_pol_sigma_r2"/>
</dbReference>